<keyword evidence="3" id="KW-1185">Reference proteome</keyword>
<evidence type="ECO:0000313" key="2">
    <source>
        <dbReference type="EMBL" id="KAF2073530.1"/>
    </source>
</evidence>
<feature type="region of interest" description="Disordered" evidence="1">
    <location>
        <begin position="260"/>
        <end position="321"/>
    </location>
</feature>
<feature type="compositionally biased region" description="Low complexity" evidence="1">
    <location>
        <begin position="96"/>
        <end position="112"/>
    </location>
</feature>
<feature type="compositionally biased region" description="Low complexity" evidence="1">
    <location>
        <begin position="587"/>
        <end position="608"/>
    </location>
</feature>
<feature type="region of interest" description="Disordered" evidence="1">
    <location>
        <begin position="96"/>
        <end position="130"/>
    </location>
</feature>
<gene>
    <name evidence="2" type="ORF">CYY_005149</name>
</gene>
<feature type="compositionally biased region" description="Low complexity" evidence="1">
    <location>
        <begin position="525"/>
        <end position="574"/>
    </location>
</feature>
<feature type="compositionally biased region" description="Low complexity" evidence="1">
    <location>
        <begin position="298"/>
        <end position="313"/>
    </location>
</feature>
<feature type="region of interest" description="Disordered" evidence="1">
    <location>
        <begin position="519"/>
        <end position="608"/>
    </location>
</feature>
<sequence length="716" mass="78454">MIIFQDDDEAILDPPALSSFSKFHLSSTSFVNDPLLTSSDQLDLSSILSSNTNGNGGHCSSNGNVNSSVDIAASSSSSHFIADGFKQSSSGLKPSLSNTSLSSMGSSSGGASIVKHHRRRSSGSSGASSIVKKPTWFQDDGSDSHHFDINILASTSQGEFKSVPSHKIFHAGDHIEVHLKVNVKRLQFLKCTFEGVSTSHNNKTHILSKETIVAHDFHLYPTAVDQELIKNRSKSLNLSSPPSLSNILPSTNTSTTNLFNKLSLTTPSNNISNNTTTATTNTDSSSSTPSPPLPNKPLSPTVQSSLQESQQQQKNNDTGNVLKQTIDIKKSVSNDLLLLYNHSLDQDDQCPFLEPLPEIQESSFNPPIIHSCSEHQVLTERTHKFIFRYTIPSYLPTSFSINKDTKNGVFYRLAFSGLGELHNKFKSDGPLIKGINTTVPIGIINSLTTYSNIRNDLMVVDKIKSFSNTLNNITLKSRLLYNNFGIIGSNVSLYLTIDNQSDGIIKGFRLRLVNKQQSWKGSSVNNENISTSGGNSNSNMSEIVNNENSSSNNSNSNGGKGNSNSVTTTTATNIDKNKKSKNRNSKDNSNSKSTTTTTNIDKTKKLNNINDNNVIENVNNNSNSNIDLDEQEEDEDLYCTSNNTVASIKFKSNDYFIQAKTKYNTTICFSIPINILSTIHLSNISNSYTFRISLRKTKHHHLEFPITILPTSFTPQ</sequence>
<evidence type="ECO:0000256" key="1">
    <source>
        <dbReference type="SAM" id="MobiDB-lite"/>
    </source>
</evidence>
<dbReference type="EMBL" id="AJWJ01000198">
    <property type="protein sequence ID" value="KAF2073530.1"/>
    <property type="molecule type" value="Genomic_DNA"/>
</dbReference>
<dbReference type="OrthoDB" id="10645247at2759"/>
<proteinExistence type="predicted"/>
<reference evidence="2" key="1">
    <citation type="submission" date="2020-01" db="EMBL/GenBank/DDBJ databases">
        <title>Development of genomics and gene disruption for Polysphondylium violaceum indicates a role for the polyketide synthase stlB in stalk morphogenesis.</title>
        <authorList>
            <person name="Narita B."/>
            <person name="Kawabe Y."/>
            <person name="Kin K."/>
            <person name="Saito T."/>
            <person name="Gibbs R."/>
            <person name="Kuspa A."/>
            <person name="Muzny D."/>
            <person name="Queller D."/>
            <person name="Richards S."/>
            <person name="Strassman J."/>
            <person name="Sucgang R."/>
            <person name="Worley K."/>
            <person name="Schaap P."/>
        </authorList>
    </citation>
    <scope>NUCLEOTIDE SEQUENCE</scope>
    <source>
        <strain evidence="2">QSvi11</strain>
    </source>
</reference>
<feature type="compositionally biased region" description="Low complexity" evidence="1">
    <location>
        <begin position="262"/>
        <end position="288"/>
    </location>
</feature>
<dbReference type="Proteomes" id="UP000695562">
    <property type="component" value="Unassembled WGS sequence"/>
</dbReference>
<dbReference type="AlphaFoldDB" id="A0A8J4UYS6"/>
<protein>
    <submittedName>
        <fullName evidence="2">Uncharacterized protein</fullName>
    </submittedName>
</protein>
<evidence type="ECO:0000313" key="3">
    <source>
        <dbReference type="Proteomes" id="UP000695562"/>
    </source>
</evidence>
<name>A0A8J4UYS6_9MYCE</name>
<organism evidence="2 3">
    <name type="scientific">Polysphondylium violaceum</name>
    <dbReference type="NCBI Taxonomy" id="133409"/>
    <lineage>
        <taxon>Eukaryota</taxon>
        <taxon>Amoebozoa</taxon>
        <taxon>Evosea</taxon>
        <taxon>Eumycetozoa</taxon>
        <taxon>Dictyostelia</taxon>
        <taxon>Dictyosteliales</taxon>
        <taxon>Dictyosteliaceae</taxon>
        <taxon>Polysphondylium</taxon>
    </lineage>
</organism>
<accession>A0A8J4UYS6</accession>
<comment type="caution">
    <text evidence="2">The sequence shown here is derived from an EMBL/GenBank/DDBJ whole genome shotgun (WGS) entry which is preliminary data.</text>
</comment>